<dbReference type="AlphaFoldDB" id="B4LWN7"/>
<dbReference type="GO" id="GO:0005615">
    <property type="term" value="C:extracellular space"/>
    <property type="evidence" value="ECO:0007669"/>
    <property type="project" value="TreeGrafter"/>
</dbReference>
<keyword evidence="2" id="KW-0472">Membrane</keyword>
<dbReference type="InterPro" id="IPR017850">
    <property type="entry name" value="Alkaline_phosphatase_core_sf"/>
</dbReference>
<dbReference type="FunFam" id="3.40.720.10:FF:000017">
    <property type="entry name" value="Predicted protein"/>
    <property type="match status" value="1"/>
</dbReference>
<dbReference type="OrthoDB" id="413313at2759"/>
<sequence length="687" mass="79133">MYFGSAISHSRFKWLGICFLTMFLIYCLTNQDMGLNTRNSIYKMHASSTGPSDSVRDHSENSTHRLDGSPKSSELPQQLYYVESPHCKMPYIDPFSKEVLAIYKPMAFETCTKESDLVTPIFDVNRKRYVLHIDEGVAAKILNSSEIEYNCYYQEITRSAEHDSYNDLPPRIYFSQGYVVPLHVEGMILGCSEAANDSNVLQTDAFGLIQYKPYPSAVPIRKTAPAQAAQRKPSVIMFGIDSISRINLRRTMPKVYKFLTRSGWYEMQGYNKVADNTFPNLMAILSGFTPDTVKEAICNTDEKGCFARIPFIWKFLKDAGYLTAYAEDTCNINTFNYVKPGFSLQPTDYYYRPLLRAFESEMKTWKCAKCTINYCIGRRIQSSYIYDYAKEFTRRYVDERPIWGLFWSSSFSHDDYAMPSKMADFVLQYLLDFETDGVFNESIVIFFSDHGSRFGKLMYLSSGFLEERLPMMFIYLPPWFRAQYPEFAEALTANRNRLTSNYDLHNTLKHIAEIAGLPNSAPLPKANDCPRCQSLFYPVNATRTCADAGIPEHYCTCKPYKRISVEWADRIAPRVIDRMNDYLWGKNLSSLCTNLTLSYIHKTEIQIGPEQKFHELQKMDVAVYRTKFKVQQNSADFFATVVYNNVTNNVDVDVEKISRTNSYAEDSTCINDKIAKLYCICIKDLKP</sequence>
<gene>
    <name evidence="3" type="primary">Dvir\GJ22937</name>
    <name evidence="3" type="ORF">Dvir_GJ22937</name>
</gene>
<accession>B4LWN7</accession>
<evidence type="ECO:0000313" key="4">
    <source>
        <dbReference type="Proteomes" id="UP000008792"/>
    </source>
</evidence>
<evidence type="ECO:0000256" key="2">
    <source>
        <dbReference type="SAM" id="Phobius"/>
    </source>
</evidence>
<dbReference type="STRING" id="7244.B4LWN7"/>
<feature type="compositionally biased region" description="Basic and acidic residues" evidence="1">
    <location>
        <begin position="54"/>
        <end position="68"/>
    </location>
</feature>
<reference evidence="3 4" key="1">
    <citation type="journal article" date="2007" name="Nature">
        <title>Evolution of genes and genomes on the Drosophila phylogeny.</title>
        <authorList>
            <consortium name="Drosophila 12 Genomes Consortium"/>
            <person name="Clark A.G."/>
            <person name="Eisen M.B."/>
            <person name="Smith D.R."/>
            <person name="Bergman C.M."/>
            <person name="Oliver B."/>
            <person name="Markow T.A."/>
            <person name="Kaufman T.C."/>
            <person name="Kellis M."/>
            <person name="Gelbart W."/>
            <person name="Iyer V.N."/>
            <person name="Pollard D.A."/>
            <person name="Sackton T.B."/>
            <person name="Larracuente A.M."/>
            <person name="Singh N.D."/>
            <person name="Abad J.P."/>
            <person name="Abt D.N."/>
            <person name="Adryan B."/>
            <person name="Aguade M."/>
            <person name="Akashi H."/>
            <person name="Anderson W.W."/>
            <person name="Aquadro C.F."/>
            <person name="Ardell D.H."/>
            <person name="Arguello R."/>
            <person name="Artieri C.G."/>
            <person name="Barbash D.A."/>
            <person name="Barker D."/>
            <person name="Barsanti P."/>
            <person name="Batterham P."/>
            <person name="Batzoglou S."/>
            <person name="Begun D."/>
            <person name="Bhutkar A."/>
            <person name="Blanco E."/>
            <person name="Bosak S.A."/>
            <person name="Bradley R.K."/>
            <person name="Brand A.D."/>
            <person name="Brent M.R."/>
            <person name="Brooks A.N."/>
            <person name="Brown R.H."/>
            <person name="Butlin R.K."/>
            <person name="Caggese C."/>
            <person name="Calvi B.R."/>
            <person name="Bernardo de Carvalho A."/>
            <person name="Caspi A."/>
            <person name="Castrezana S."/>
            <person name="Celniker S.E."/>
            <person name="Chang J.L."/>
            <person name="Chapple C."/>
            <person name="Chatterji S."/>
            <person name="Chinwalla A."/>
            <person name="Civetta A."/>
            <person name="Clifton S.W."/>
            <person name="Comeron J.M."/>
            <person name="Costello J.C."/>
            <person name="Coyne J.A."/>
            <person name="Daub J."/>
            <person name="David R.G."/>
            <person name="Delcher A.L."/>
            <person name="Delehaunty K."/>
            <person name="Do C.B."/>
            <person name="Ebling H."/>
            <person name="Edwards K."/>
            <person name="Eickbush T."/>
            <person name="Evans J.D."/>
            <person name="Filipski A."/>
            <person name="Findeiss S."/>
            <person name="Freyhult E."/>
            <person name="Fulton L."/>
            <person name="Fulton R."/>
            <person name="Garcia A.C."/>
            <person name="Gardiner A."/>
            <person name="Garfield D.A."/>
            <person name="Garvin B.E."/>
            <person name="Gibson G."/>
            <person name="Gilbert D."/>
            <person name="Gnerre S."/>
            <person name="Godfrey J."/>
            <person name="Good R."/>
            <person name="Gotea V."/>
            <person name="Gravely B."/>
            <person name="Greenberg A.J."/>
            <person name="Griffiths-Jones S."/>
            <person name="Gross S."/>
            <person name="Guigo R."/>
            <person name="Gustafson E.A."/>
            <person name="Haerty W."/>
            <person name="Hahn M.W."/>
            <person name="Halligan D.L."/>
            <person name="Halpern A.L."/>
            <person name="Halter G.M."/>
            <person name="Han M.V."/>
            <person name="Heger A."/>
            <person name="Hillier L."/>
            <person name="Hinrichs A.S."/>
            <person name="Holmes I."/>
            <person name="Hoskins R.A."/>
            <person name="Hubisz M.J."/>
            <person name="Hultmark D."/>
            <person name="Huntley M.A."/>
            <person name="Jaffe D.B."/>
            <person name="Jagadeeshan S."/>
            <person name="Jeck W.R."/>
            <person name="Johnson J."/>
            <person name="Jones C.D."/>
            <person name="Jordan W.C."/>
            <person name="Karpen G.H."/>
            <person name="Kataoka E."/>
            <person name="Keightley P.D."/>
            <person name="Kheradpour P."/>
            <person name="Kirkness E.F."/>
            <person name="Koerich L.B."/>
            <person name="Kristiansen K."/>
            <person name="Kudrna D."/>
            <person name="Kulathinal R.J."/>
            <person name="Kumar S."/>
            <person name="Kwok R."/>
            <person name="Lander E."/>
            <person name="Langley C.H."/>
            <person name="Lapoint R."/>
            <person name="Lazzaro B.P."/>
            <person name="Lee S.J."/>
            <person name="Levesque L."/>
            <person name="Li R."/>
            <person name="Lin C.F."/>
            <person name="Lin M.F."/>
            <person name="Lindblad-Toh K."/>
            <person name="Llopart A."/>
            <person name="Long M."/>
            <person name="Low L."/>
            <person name="Lozovsky E."/>
            <person name="Lu J."/>
            <person name="Luo M."/>
            <person name="Machado C.A."/>
            <person name="Makalowski W."/>
            <person name="Marzo M."/>
            <person name="Matsuda M."/>
            <person name="Matzkin L."/>
            <person name="McAllister B."/>
            <person name="McBride C.S."/>
            <person name="McKernan B."/>
            <person name="McKernan K."/>
            <person name="Mendez-Lago M."/>
            <person name="Minx P."/>
            <person name="Mollenhauer M.U."/>
            <person name="Montooth K."/>
            <person name="Mount S.M."/>
            <person name="Mu X."/>
            <person name="Myers E."/>
            <person name="Negre B."/>
            <person name="Newfeld S."/>
            <person name="Nielsen R."/>
            <person name="Noor M.A."/>
            <person name="O'Grady P."/>
            <person name="Pachter L."/>
            <person name="Papaceit M."/>
            <person name="Parisi M.J."/>
            <person name="Parisi M."/>
            <person name="Parts L."/>
            <person name="Pedersen J.S."/>
            <person name="Pesole G."/>
            <person name="Phillippy A.M."/>
            <person name="Ponting C.P."/>
            <person name="Pop M."/>
            <person name="Porcelli D."/>
            <person name="Powell J.R."/>
            <person name="Prohaska S."/>
            <person name="Pruitt K."/>
            <person name="Puig M."/>
            <person name="Quesneville H."/>
            <person name="Ram K.R."/>
            <person name="Rand D."/>
            <person name="Rasmussen M.D."/>
            <person name="Reed L.K."/>
            <person name="Reenan R."/>
            <person name="Reily A."/>
            <person name="Remington K.A."/>
            <person name="Rieger T.T."/>
            <person name="Ritchie M.G."/>
            <person name="Robin C."/>
            <person name="Rogers Y.H."/>
            <person name="Rohde C."/>
            <person name="Rozas J."/>
            <person name="Rubenfield M.J."/>
            <person name="Ruiz A."/>
            <person name="Russo S."/>
            <person name="Salzberg S.L."/>
            <person name="Sanchez-Gracia A."/>
            <person name="Saranga D.J."/>
            <person name="Sato H."/>
            <person name="Schaeffer S.W."/>
            <person name="Schatz M.C."/>
            <person name="Schlenke T."/>
            <person name="Schwartz R."/>
            <person name="Segarra C."/>
            <person name="Singh R.S."/>
            <person name="Sirot L."/>
            <person name="Sirota M."/>
            <person name="Sisneros N.B."/>
            <person name="Smith C.D."/>
            <person name="Smith T.F."/>
            <person name="Spieth J."/>
            <person name="Stage D.E."/>
            <person name="Stark A."/>
            <person name="Stephan W."/>
            <person name="Strausberg R.L."/>
            <person name="Strempel S."/>
            <person name="Sturgill D."/>
            <person name="Sutton G."/>
            <person name="Sutton G.G."/>
            <person name="Tao W."/>
            <person name="Teichmann S."/>
            <person name="Tobari Y.N."/>
            <person name="Tomimura Y."/>
            <person name="Tsolas J.M."/>
            <person name="Valente V.L."/>
            <person name="Venter E."/>
            <person name="Venter J.C."/>
            <person name="Vicario S."/>
            <person name="Vieira F.G."/>
            <person name="Vilella A.J."/>
            <person name="Villasante A."/>
            <person name="Walenz B."/>
            <person name="Wang J."/>
            <person name="Wasserman M."/>
            <person name="Watts T."/>
            <person name="Wilson D."/>
            <person name="Wilson R.K."/>
            <person name="Wing R.A."/>
            <person name="Wolfner M.F."/>
            <person name="Wong A."/>
            <person name="Wong G.K."/>
            <person name="Wu C.I."/>
            <person name="Wu G."/>
            <person name="Yamamoto D."/>
            <person name="Yang H.P."/>
            <person name="Yang S.P."/>
            <person name="Yorke J.A."/>
            <person name="Yoshida K."/>
            <person name="Zdobnov E."/>
            <person name="Zhang P."/>
            <person name="Zhang Y."/>
            <person name="Zimin A.V."/>
            <person name="Baldwin J."/>
            <person name="Abdouelleil A."/>
            <person name="Abdulkadir J."/>
            <person name="Abebe A."/>
            <person name="Abera B."/>
            <person name="Abreu J."/>
            <person name="Acer S.C."/>
            <person name="Aftuck L."/>
            <person name="Alexander A."/>
            <person name="An P."/>
            <person name="Anderson E."/>
            <person name="Anderson S."/>
            <person name="Arachi H."/>
            <person name="Azer M."/>
            <person name="Bachantsang P."/>
            <person name="Barry A."/>
            <person name="Bayul T."/>
            <person name="Berlin A."/>
            <person name="Bessette D."/>
            <person name="Bloom T."/>
            <person name="Blye J."/>
            <person name="Boguslavskiy L."/>
            <person name="Bonnet C."/>
            <person name="Boukhgalter B."/>
            <person name="Bourzgui I."/>
            <person name="Brown A."/>
            <person name="Cahill P."/>
            <person name="Channer S."/>
            <person name="Cheshatsang Y."/>
            <person name="Chuda L."/>
            <person name="Citroen M."/>
            <person name="Collymore A."/>
            <person name="Cooke P."/>
            <person name="Costello M."/>
            <person name="D'Aco K."/>
            <person name="Daza R."/>
            <person name="De Haan G."/>
            <person name="DeGray S."/>
            <person name="DeMaso C."/>
            <person name="Dhargay N."/>
            <person name="Dooley K."/>
            <person name="Dooley E."/>
            <person name="Doricent M."/>
            <person name="Dorje P."/>
            <person name="Dorjee K."/>
            <person name="Dupes A."/>
            <person name="Elong R."/>
            <person name="Falk J."/>
            <person name="Farina A."/>
            <person name="Faro S."/>
            <person name="Ferguson D."/>
            <person name="Fisher S."/>
            <person name="Foley C.D."/>
            <person name="Franke A."/>
            <person name="Friedrich D."/>
            <person name="Gadbois L."/>
            <person name="Gearin G."/>
            <person name="Gearin C.R."/>
            <person name="Giannoukos G."/>
            <person name="Goode T."/>
            <person name="Graham J."/>
            <person name="Grandbois E."/>
            <person name="Grewal S."/>
            <person name="Gyaltsen K."/>
            <person name="Hafez N."/>
            <person name="Hagos B."/>
            <person name="Hall J."/>
            <person name="Henson C."/>
            <person name="Hollinger A."/>
            <person name="Honan T."/>
            <person name="Huard M.D."/>
            <person name="Hughes L."/>
            <person name="Hurhula B."/>
            <person name="Husby M.E."/>
            <person name="Kamat A."/>
            <person name="Kanga B."/>
            <person name="Kashin S."/>
            <person name="Khazanovich D."/>
            <person name="Kisner P."/>
            <person name="Lance K."/>
            <person name="Lara M."/>
            <person name="Lee W."/>
            <person name="Lennon N."/>
            <person name="Letendre F."/>
            <person name="LeVine R."/>
            <person name="Lipovsky A."/>
            <person name="Liu X."/>
            <person name="Liu J."/>
            <person name="Liu S."/>
            <person name="Lokyitsang T."/>
            <person name="Lokyitsang Y."/>
            <person name="Lubonja R."/>
            <person name="Lui A."/>
            <person name="MacDonald P."/>
            <person name="Magnisalis V."/>
            <person name="Maru K."/>
            <person name="Matthews C."/>
            <person name="McCusker W."/>
            <person name="McDonough S."/>
            <person name="Mehta T."/>
            <person name="Meldrim J."/>
            <person name="Meneus L."/>
            <person name="Mihai O."/>
            <person name="Mihalev A."/>
            <person name="Mihova T."/>
            <person name="Mittelman R."/>
            <person name="Mlenga V."/>
            <person name="Montmayeur A."/>
            <person name="Mulrain L."/>
            <person name="Navidi A."/>
            <person name="Naylor J."/>
            <person name="Negash T."/>
            <person name="Nguyen T."/>
            <person name="Nguyen N."/>
            <person name="Nicol R."/>
            <person name="Norbu C."/>
            <person name="Norbu N."/>
            <person name="Novod N."/>
            <person name="O'Neill B."/>
            <person name="Osman S."/>
            <person name="Markiewicz E."/>
            <person name="Oyono O.L."/>
            <person name="Patti C."/>
            <person name="Phunkhang P."/>
            <person name="Pierre F."/>
            <person name="Priest M."/>
            <person name="Raghuraman S."/>
            <person name="Rege F."/>
            <person name="Reyes R."/>
            <person name="Rise C."/>
            <person name="Rogov P."/>
            <person name="Ross K."/>
            <person name="Ryan E."/>
            <person name="Settipalli S."/>
            <person name="Shea T."/>
            <person name="Sherpa N."/>
            <person name="Shi L."/>
            <person name="Shih D."/>
            <person name="Sparrow T."/>
            <person name="Spaulding J."/>
            <person name="Stalker J."/>
            <person name="Stange-Thomann N."/>
            <person name="Stavropoulos S."/>
            <person name="Stone C."/>
            <person name="Strader C."/>
            <person name="Tesfaye S."/>
            <person name="Thomson T."/>
            <person name="Thoulutsang Y."/>
            <person name="Thoulutsang D."/>
            <person name="Topham K."/>
            <person name="Topping I."/>
            <person name="Tsamla T."/>
            <person name="Vassiliev H."/>
            <person name="Vo A."/>
            <person name="Wangchuk T."/>
            <person name="Wangdi T."/>
            <person name="Weiand M."/>
            <person name="Wilkinson J."/>
            <person name="Wilson A."/>
            <person name="Yadav S."/>
            <person name="Young G."/>
            <person name="Yu Q."/>
            <person name="Zembek L."/>
            <person name="Zhong D."/>
            <person name="Zimmer A."/>
            <person name="Zwirko Z."/>
            <person name="Jaffe D.B."/>
            <person name="Alvarez P."/>
            <person name="Brockman W."/>
            <person name="Butler J."/>
            <person name="Chin C."/>
            <person name="Gnerre S."/>
            <person name="Grabherr M."/>
            <person name="Kleber M."/>
            <person name="Mauceli E."/>
            <person name="MacCallum I."/>
        </authorList>
    </citation>
    <scope>NUCLEOTIDE SEQUENCE [LARGE SCALE GENOMIC DNA]</scope>
    <source>
        <strain evidence="4">Tucson 15010-1051.87</strain>
    </source>
</reference>
<evidence type="ECO:0000256" key="1">
    <source>
        <dbReference type="SAM" id="MobiDB-lite"/>
    </source>
</evidence>
<dbReference type="EMBL" id="CH940650">
    <property type="protein sequence ID" value="EDW67702.2"/>
    <property type="molecule type" value="Genomic_DNA"/>
</dbReference>
<dbReference type="HOGENOM" id="CLU_018076_2_0_1"/>
<feature type="transmembrane region" description="Helical" evidence="2">
    <location>
        <begin position="12"/>
        <end position="29"/>
    </location>
</feature>
<evidence type="ECO:0000313" key="3">
    <source>
        <dbReference type="EMBL" id="EDW67702.2"/>
    </source>
</evidence>
<protein>
    <submittedName>
        <fullName evidence="3">Uncharacterized protein</fullName>
    </submittedName>
</protein>
<dbReference type="PANTHER" id="PTHR10974">
    <property type="entry name" value="FI08016P-RELATED"/>
    <property type="match status" value="1"/>
</dbReference>
<dbReference type="eggNOG" id="ENOG502QRYZ">
    <property type="taxonomic scope" value="Eukaryota"/>
</dbReference>
<keyword evidence="2" id="KW-1133">Transmembrane helix</keyword>
<dbReference type="InParanoid" id="B4LWN7"/>
<name>B4LWN7_DROVI</name>
<proteinExistence type="predicted"/>
<keyword evidence="4" id="KW-1185">Reference proteome</keyword>
<dbReference type="CDD" id="cd16021">
    <property type="entry name" value="ALP_like"/>
    <property type="match status" value="1"/>
</dbReference>
<dbReference type="Gene3D" id="3.40.720.10">
    <property type="entry name" value="Alkaline Phosphatase, subunit A"/>
    <property type="match status" value="1"/>
</dbReference>
<dbReference type="SUPFAM" id="SSF53649">
    <property type="entry name" value="Alkaline phosphatase-like"/>
    <property type="match status" value="1"/>
</dbReference>
<dbReference type="InterPro" id="IPR004245">
    <property type="entry name" value="DUF229"/>
</dbReference>
<organism evidence="3 4">
    <name type="scientific">Drosophila virilis</name>
    <name type="common">Fruit fly</name>
    <dbReference type="NCBI Taxonomy" id="7244"/>
    <lineage>
        <taxon>Eukaryota</taxon>
        <taxon>Metazoa</taxon>
        <taxon>Ecdysozoa</taxon>
        <taxon>Arthropoda</taxon>
        <taxon>Hexapoda</taxon>
        <taxon>Insecta</taxon>
        <taxon>Pterygota</taxon>
        <taxon>Neoptera</taxon>
        <taxon>Endopterygota</taxon>
        <taxon>Diptera</taxon>
        <taxon>Brachycera</taxon>
        <taxon>Muscomorpha</taxon>
        <taxon>Ephydroidea</taxon>
        <taxon>Drosophilidae</taxon>
        <taxon>Drosophila</taxon>
    </lineage>
</organism>
<dbReference type="Pfam" id="PF02995">
    <property type="entry name" value="DUF229"/>
    <property type="match status" value="1"/>
</dbReference>
<dbReference type="PANTHER" id="PTHR10974:SF9">
    <property type="entry name" value="DUF229 DOMAIN CONTAINING PROTEIN-RELATED"/>
    <property type="match status" value="1"/>
</dbReference>
<feature type="region of interest" description="Disordered" evidence="1">
    <location>
        <begin position="47"/>
        <end position="73"/>
    </location>
</feature>
<dbReference type="KEGG" id="dvi:6630151"/>
<dbReference type="Proteomes" id="UP000008792">
    <property type="component" value="Unassembled WGS sequence"/>
</dbReference>
<keyword evidence="2" id="KW-0812">Transmembrane</keyword>